<name>A0A3P7P7Q6_DIBLA</name>
<organism evidence="2 3">
    <name type="scientific">Dibothriocephalus latus</name>
    <name type="common">Fish tapeworm</name>
    <name type="synonym">Diphyllobothrium latum</name>
    <dbReference type="NCBI Taxonomy" id="60516"/>
    <lineage>
        <taxon>Eukaryota</taxon>
        <taxon>Metazoa</taxon>
        <taxon>Spiralia</taxon>
        <taxon>Lophotrochozoa</taxon>
        <taxon>Platyhelminthes</taxon>
        <taxon>Cestoda</taxon>
        <taxon>Eucestoda</taxon>
        <taxon>Diphyllobothriidea</taxon>
        <taxon>Diphyllobothriidae</taxon>
        <taxon>Dibothriocephalus</taxon>
    </lineage>
</organism>
<keyword evidence="1" id="KW-0175">Coiled coil</keyword>
<proteinExistence type="predicted"/>
<dbReference type="Proteomes" id="UP000281553">
    <property type="component" value="Unassembled WGS sequence"/>
</dbReference>
<evidence type="ECO:0000313" key="2">
    <source>
        <dbReference type="EMBL" id="VDN44938.1"/>
    </source>
</evidence>
<dbReference type="AlphaFoldDB" id="A0A3P7P7Q6"/>
<accession>A0A3P7P7Q6</accession>
<sequence length="160" mass="18490">MKSRLERARKMNEAMKTLIDKEPSEVQQKLTQIERVREKLLIENKDLQEELKLREDSLFDQDDELEKRNAELAKLKRTLEQLKSELEENKAELSKVKTQDAGSYSSKLSAQIADNEKLREELSEKVRGLGGRSECISAYLVDVQLKAFFAYILRNGVSSK</sequence>
<gene>
    <name evidence="2" type="ORF">DILT_LOCUS19483</name>
</gene>
<reference evidence="2 3" key="1">
    <citation type="submission" date="2018-11" db="EMBL/GenBank/DDBJ databases">
        <authorList>
            <consortium name="Pathogen Informatics"/>
        </authorList>
    </citation>
    <scope>NUCLEOTIDE SEQUENCE [LARGE SCALE GENOMIC DNA]</scope>
</reference>
<evidence type="ECO:0000256" key="1">
    <source>
        <dbReference type="SAM" id="Coils"/>
    </source>
</evidence>
<dbReference type="OrthoDB" id="10036174at2759"/>
<keyword evidence="3" id="KW-1185">Reference proteome</keyword>
<evidence type="ECO:0000313" key="3">
    <source>
        <dbReference type="Proteomes" id="UP000281553"/>
    </source>
</evidence>
<dbReference type="EMBL" id="UYRU01113741">
    <property type="protein sequence ID" value="VDN44938.1"/>
    <property type="molecule type" value="Genomic_DNA"/>
</dbReference>
<protein>
    <submittedName>
        <fullName evidence="2">Uncharacterized protein</fullName>
    </submittedName>
</protein>
<feature type="coiled-coil region" evidence="1">
    <location>
        <begin position="30"/>
        <end position="125"/>
    </location>
</feature>